<evidence type="ECO:0000256" key="7">
    <source>
        <dbReference type="ARBA" id="ARBA00023098"/>
    </source>
</evidence>
<dbReference type="Gene3D" id="1.20.120.1760">
    <property type="match status" value="1"/>
</dbReference>
<sequence>MGRAAIPFLNDQESAIIFPVEWPMIKTGRASFPVNHAAESRLGFPTVSVLPPKHFSMLREFHLADVLTLGNAACGLAGVFFAMQYMSSGSLAHFFAAAAFSPAALLFDWFDGRVARWRHQQSVLGRELDSLADIISFGVAPAALAFAAGLRGGWDWIALTYFVCCGVSRLARYNVTAERLSAGHDKVAYFEGTPIPTTALLTGVLAWAAWQDRLGEHLYGGLWTIGPGDLHALSLLFVLSGTLMISKTLHIPKL</sequence>
<keyword evidence="8 12" id="KW-0472">Membrane</keyword>
<organism evidence="13 14">
    <name type="scientific">Nitrospira defluvii</name>
    <dbReference type="NCBI Taxonomy" id="330214"/>
    <lineage>
        <taxon>Bacteria</taxon>
        <taxon>Pseudomonadati</taxon>
        <taxon>Nitrospirota</taxon>
        <taxon>Nitrospiria</taxon>
        <taxon>Nitrospirales</taxon>
        <taxon>Nitrospiraceae</taxon>
        <taxon>Nitrospira</taxon>
    </lineage>
</organism>
<keyword evidence="6 12" id="KW-1133">Transmembrane helix</keyword>
<dbReference type="Proteomes" id="UP000675880">
    <property type="component" value="Unassembled WGS sequence"/>
</dbReference>
<evidence type="ECO:0000256" key="5">
    <source>
        <dbReference type="ARBA" id="ARBA00022692"/>
    </source>
</evidence>
<evidence type="ECO:0000256" key="4">
    <source>
        <dbReference type="ARBA" id="ARBA00022679"/>
    </source>
</evidence>
<dbReference type="PANTHER" id="PTHR14269:SF61">
    <property type="entry name" value="CDP-DIACYLGLYCEROL--SERINE O-PHOSPHATIDYLTRANSFERASE"/>
    <property type="match status" value="1"/>
</dbReference>
<evidence type="ECO:0000256" key="1">
    <source>
        <dbReference type="ARBA" id="ARBA00004141"/>
    </source>
</evidence>
<evidence type="ECO:0000256" key="3">
    <source>
        <dbReference type="ARBA" id="ARBA00022516"/>
    </source>
</evidence>
<evidence type="ECO:0000313" key="13">
    <source>
        <dbReference type="EMBL" id="CAE6768735.1"/>
    </source>
</evidence>
<dbReference type="InterPro" id="IPR000462">
    <property type="entry name" value="CDP-OH_P_trans"/>
</dbReference>
<gene>
    <name evidence="13" type="ORF">NSPZN2_40170</name>
</gene>
<dbReference type="Pfam" id="PF01066">
    <property type="entry name" value="CDP-OH_P_transf"/>
    <property type="match status" value="1"/>
</dbReference>
<evidence type="ECO:0000313" key="14">
    <source>
        <dbReference type="Proteomes" id="UP000675880"/>
    </source>
</evidence>
<keyword evidence="5 12" id="KW-0812">Transmembrane</keyword>
<evidence type="ECO:0000256" key="10">
    <source>
        <dbReference type="ARBA" id="ARBA00023264"/>
    </source>
</evidence>
<feature type="transmembrane region" description="Helical" evidence="12">
    <location>
        <begin position="230"/>
        <end position="249"/>
    </location>
</feature>
<dbReference type="GO" id="GO:0003882">
    <property type="term" value="F:CDP-diacylglycerol-serine O-phosphatidyltransferase activity"/>
    <property type="evidence" value="ECO:0007669"/>
    <property type="project" value="UniProtKB-EC"/>
</dbReference>
<comment type="subcellular location">
    <subcellularLocation>
        <location evidence="1">Membrane</location>
        <topology evidence="1">Multi-pass membrane protein</topology>
    </subcellularLocation>
</comment>
<evidence type="ECO:0000256" key="11">
    <source>
        <dbReference type="RuleBase" id="RU003750"/>
    </source>
</evidence>
<proteinExistence type="inferred from homology"/>
<accession>A0ABM8RSB1</accession>
<dbReference type="EMBL" id="CAJNBJ010000017">
    <property type="protein sequence ID" value="CAE6768735.1"/>
    <property type="molecule type" value="Genomic_DNA"/>
</dbReference>
<protein>
    <submittedName>
        <fullName evidence="13">CDP-diacylglycerol--serine O-phosphatidyltransferase</fullName>
        <ecNumber evidence="13">2.7.8.8</ecNumber>
    </submittedName>
</protein>
<keyword evidence="10" id="KW-1208">Phospholipid metabolism</keyword>
<dbReference type="InterPro" id="IPR050324">
    <property type="entry name" value="CDP-alcohol_PTase-I"/>
</dbReference>
<comment type="caution">
    <text evidence="13">The sequence shown here is derived from an EMBL/GenBank/DDBJ whole genome shotgun (WGS) entry which is preliminary data.</text>
</comment>
<reference evidence="13 14" key="1">
    <citation type="submission" date="2021-02" db="EMBL/GenBank/DDBJ databases">
        <authorList>
            <person name="Han P."/>
        </authorList>
    </citation>
    <scope>NUCLEOTIDE SEQUENCE [LARGE SCALE GENOMIC DNA]</scope>
    <source>
        <strain evidence="13">Candidatus Nitrospira sp. ZN2</strain>
    </source>
</reference>
<feature type="transmembrane region" description="Helical" evidence="12">
    <location>
        <begin position="91"/>
        <end position="110"/>
    </location>
</feature>
<evidence type="ECO:0000256" key="9">
    <source>
        <dbReference type="ARBA" id="ARBA00023209"/>
    </source>
</evidence>
<keyword evidence="7" id="KW-0443">Lipid metabolism</keyword>
<comment type="similarity">
    <text evidence="2 11">Belongs to the CDP-alcohol phosphatidyltransferase class-I family.</text>
</comment>
<keyword evidence="3" id="KW-0444">Lipid biosynthesis</keyword>
<dbReference type="EC" id="2.7.8.8" evidence="13"/>
<feature type="transmembrane region" description="Helical" evidence="12">
    <location>
        <begin position="187"/>
        <end position="210"/>
    </location>
</feature>
<dbReference type="PANTHER" id="PTHR14269">
    <property type="entry name" value="CDP-DIACYLGLYCEROL--GLYCEROL-3-PHOSPHATE 3-PHOSPHATIDYLTRANSFERASE-RELATED"/>
    <property type="match status" value="1"/>
</dbReference>
<evidence type="ECO:0000256" key="6">
    <source>
        <dbReference type="ARBA" id="ARBA00022989"/>
    </source>
</evidence>
<keyword evidence="4 11" id="KW-0808">Transferase</keyword>
<dbReference type="InterPro" id="IPR043130">
    <property type="entry name" value="CDP-OH_PTrfase_TM_dom"/>
</dbReference>
<name>A0ABM8RSB1_9BACT</name>
<feature type="transmembrane region" description="Helical" evidence="12">
    <location>
        <begin position="131"/>
        <end position="150"/>
    </location>
</feature>
<keyword evidence="14" id="KW-1185">Reference proteome</keyword>
<evidence type="ECO:0000256" key="12">
    <source>
        <dbReference type="SAM" id="Phobius"/>
    </source>
</evidence>
<dbReference type="PROSITE" id="PS00379">
    <property type="entry name" value="CDP_ALCOHOL_P_TRANSF"/>
    <property type="match status" value="1"/>
</dbReference>
<evidence type="ECO:0000256" key="2">
    <source>
        <dbReference type="ARBA" id="ARBA00010441"/>
    </source>
</evidence>
<feature type="transmembrane region" description="Helical" evidence="12">
    <location>
        <begin position="63"/>
        <end position="85"/>
    </location>
</feature>
<evidence type="ECO:0000256" key="8">
    <source>
        <dbReference type="ARBA" id="ARBA00023136"/>
    </source>
</evidence>
<keyword evidence="9" id="KW-0594">Phospholipid biosynthesis</keyword>
<dbReference type="InterPro" id="IPR048254">
    <property type="entry name" value="CDP_ALCOHOL_P_TRANSF_CS"/>
</dbReference>